<feature type="transmembrane region" description="Helical" evidence="6">
    <location>
        <begin position="457"/>
        <end position="480"/>
    </location>
</feature>
<dbReference type="PANTHER" id="PTHR22911">
    <property type="entry name" value="ACYL-MALONYL CONDENSING ENZYME-RELATED"/>
    <property type="match status" value="1"/>
</dbReference>
<dbReference type="PANTHER" id="PTHR22911:SF6">
    <property type="entry name" value="SOLUTE CARRIER FAMILY 35 MEMBER G1"/>
    <property type="match status" value="1"/>
</dbReference>
<feature type="transmembrane region" description="Helical" evidence="6">
    <location>
        <begin position="289"/>
        <end position="311"/>
    </location>
</feature>
<feature type="domain" description="EamA" evidence="7">
    <location>
        <begin position="227"/>
        <end position="304"/>
    </location>
</feature>
<evidence type="ECO:0000313" key="8">
    <source>
        <dbReference type="EMBL" id="CEM42716.1"/>
    </source>
</evidence>
<feature type="region of interest" description="Disordered" evidence="5">
    <location>
        <begin position="505"/>
        <end position="526"/>
    </location>
</feature>
<evidence type="ECO:0000256" key="4">
    <source>
        <dbReference type="ARBA" id="ARBA00023136"/>
    </source>
</evidence>
<feature type="transmembrane region" description="Helical" evidence="6">
    <location>
        <begin position="367"/>
        <end position="385"/>
    </location>
</feature>
<comment type="subcellular location">
    <subcellularLocation>
        <location evidence="1">Membrane</location>
        <topology evidence="1">Multi-pass membrane protein</topology>
    </subcellularLocation>
</comment>
<dbReference type="AlphaFoldDB" id="A0A0G4HFR3"/>
<evidence type="ECO:0000256" key="5">
    <source>
        <dbReference type="SAM" id="MobiDB-lite"/>
    </source>
</evidence>
<dbReference type="Gene3D" id="1.10.3730.20">
    <property type="match status" value="1"/>
</dbReference>
<feature type="transmembrane region" description="Helical" evidence="6">
    <location>
        <begin position="405"/>
        <end position="425"/>
    </location>
</feature>
<feature type="transmembrane region" description="Helical" evidence="6">
    <location>
        <begin position="432"/>
        <end position="451"/>
    </location>
</feature>
<feature type="region of interest" description="Disordered" evidence="5">
    <location>
        <begin position="1"/>
        <end position="43"/>
    </location>
</feature>
<feature type="transmembrane region" description="Helical" evidence="6">
    <location>
        <begin position="143"/>
        <end position="163"/>
    </location>
</feature>
<dbReference type="Pfam" id="PF00892">
    <property type="entry name" value="EamA"/>
    <property type="match status" value="1"/>
</dbReference>
<keyword evidence="2 6" id="KW-0812">Transmembrane</keyword>
<feature type="transmembrane region" description="Helical" evidence="6">
    <location>
        <begin position="237"/>
        <end position="258"/>
    </location>
</feature>
<dbReference type="SUPFAM" id="SSF103481">
    <property type="entry name" value="Multidrug resistance efflux transporter EmrE"/>
    <property type="match status" value="2"/>
</dbReference>
<keyword evidence="4 6" id="KW-0472">Membrane</keyword>
<dbReference type="GO" id="GO:0016020">
    <property type="term" value="C:membrane"/>
    <property type="evidence" value="ECO:0007669"/>
    <property type="project" value="UniProtKB-SubCell"/>
</dbReference>
<proteinExistence type="predicted"/>
<feature type="transmembrane region" description="Helical" evidence="6">
    <location>
        <begin position="264"/>
        <end position="282"/>
    </location>
</feature>
<dbReference type="InterPro" id="IPR000620">
    <property type="entry name" value="EamA_dom"/>
</dbReference>
<evidence type="ECO:0000256" key="3">
    <source>
        <dbReference type="ARBA" id="ARBA00022989"/>
    </source>
</evidence>
<evidence type="ECO:0000259" key="7">
    <source>
        <dbReference type="Pfam" id="PF00892"/>
    </source>
</evidence>
<sequence length="526" mass="55674">MTSNSGGAVWSHPGVTGGEKDQLETGKEGGEGEIHHERDDKASVSAASVYLPSRAASVDTCVHSRGTERSRDGKGECLDLELGQVESSSCSSSVEIGFLPETPAGATAGKTECDAEREDTAEEIGGVGTDIVKAGRGRMLFRSVLGLFLASAGAVAFALLSLSVEITMPHVGNRLQLLICARSLVQGLLCISSFYASRKVLKCLSRGKKSNHSSDEKGEVEEQEGGFFGPKEDRFLLFMRGLLSGIAINCMLFTLTQLPMGDASAIHFSGPLITAALARVWLKESWHWMNWVAGVLSITGIMFIANPPFLAPVFDFLGFPPAPLDSHDVPLVPRPVAVAIGVAGAVSSAVGLTILRKIRRVSFAANVLSTSVVSFLIALVILLVWEKHRPTIEDLKNIDIVKGWGGTVLVGFCGFSAQSLMALGFQFEKAGPAVFALCLEVFVAFLLQVAVMKTAVGLGSLLGGILVVVSVTLLFAVKLCTASSPSSPKKQKENCESDCGFDSAKAQSACEGTERDPREGQDLPGR</sequence>
<dbReference type="EMBL" id="CDMZ01002515">
    <property type="protein sequence ID" value="CEM42716.1"/>
    <property type="molecule type" value="Genomic_DNA"/>
</dbReference>
<gene>
    <name evidence="8" type="ORF">Cvel_26971</name>
</gene>
<dbReference type="VEuPathDB" id="CryptoDB:Cvel_26971"/>
<evidence type="ECO:0000256" key="1">
    <source>
        <dbReference type="ARBA" id="ARBA00004141"/>
    </source>
</evidence>
<dbReference type="InterPro" id="IPR037185">
    <property type="entry name" value="EmrE-like"/>
</dbReference>
<feature type="transmembrane region" description="Helical" evidence="6">
    <location>
        <begin position="175"/>
        <end position="196"/>
    </location>
</feature>
<feature type="transmembrane region" description="Helical" evidence="6">
    <location>
        <begin position="331"/>
        <end position="355"/>
    </location>
</feature>
<evidence type="ECO:0000256" key="2">
    <source>
        <dbReference type="ARBA" id="ARBA00022692"/>
    </source>
</evidence>
<keyword evidence="3 6" id="KW-1133">Transmembrane helix</keyword>
<feature type="compositionally biased region" description="Basic and acidic residues" evidence="5">
    <location>
        <begin position="512"/>
        <end position="526"/>
    </location>
</feature>
<name>A0A0G4HFR3_9ALVE</name>
<accession>A0A0G4HFR3</accession>
<organism evidence="8">
    <name type="scientific">Chromera velia CCMP2878</name>
    <dbReference type="NCBI Taxonomy" id="1169474"/>
    <lineage>
        <taxon>Eukaryota</taxon>
        <taxon>Sar</taxon>
        <taxon>Alveolata</taxon>
        <taxon>Colpodellida</taxon>
        <taxon>Chromeraceae</taxon>
        <taxon>Chromera</taxon>
    </lineage>
</organism>
<evidence type="ECO:0000256" key="6">
    <source>
        <dbReference type="SAM" id="Phobius"/>
    </source>
</evidence>
<feature type="compositionally biased region" description="Basic and acidic residues" evidence="5">
    <location>
        <begin position="18"/>
        <end position="42"/>
    </location>
</feature>
<reference evidence="8" key="1">
    <citation type="submission" date="2014-11" db="EMBL/GenBank/DDBJ databases">
        <authorList>
            <person name="Otto D Thomas"/>
            <person name="Naeem Raeece"/>
        </authorList>
    </citation>
    <scope>NUCLEOTIDE SEQUENCE</scope>
</reference>
<dbReference type="PhylomeDB" id="A0A0G4HFR3"/>
<protein>
    <recommendedName>
        <fullName evidence="7">EamA domain-containing protein</fullName>
    </recommendedName>
</protein>